<evidence type="ECO:0000313" key="2">
    <source>
        <dbReference type="Proteomes" id="UP001552299"/>
    </source>
</evidence>
<name>A0ABD0VYN7_DENTH</name>
<protein>
    <submittedName>
        <fullName evidence="1">Uncharacterized protein</fullName>
    </submittedName>
</protein>
<dbReference type="AlphaFoldDB" id="A0ABD0VYN7"/>
<keyword evidence="2" id="KW-1185">Reference proteome</keyword>
<proteinExistence type="predicted"/>
<sequence length="85" mass="9491">MEGGRGYREEKVVEGAERRQRFCGALSVEAKKSEWELCSHFNNAKRQPSGTSACERYDKLAPFADEMITVSAARTGFSAEDRDGQ</sequence>
<dbReference type="Proteomes" id="UP001552299">
    <property type="component" value="Unassembled WGS sequence"/>
</dbReference>
<comment type="caution">
    <text evidence="1">The sequence shown here is derived from an EMBL/GenBank/DDBJ whole genome shotgun (WGS) entry which is preliminary data.</text>
</comment>
<evidence type="ECO:0000313" key="1">
    <source>
        <dbReference type="EMBL" id="KAL0929105.1"/>
    </source>
</evidence>
<dbReference type="EMBL" id="JANQDX010000001">
    <property type="protein sequence ID" value="KAL0929105.1"/>
    <property type="molecule type" value="Genomic_DNA"/>
</dbReference>
<reference evidence="1 2" key="1">
    <citation type="journal article" date="2024" name="Plant Biotechnol. J.">
        <title>Dendrobium thyrsiflorum genome and its molecular insights into genes involved in important horticultural traits.</title>
        <authorList>
            <person name="Chen B."/>
            <person name="Wang J.Y."/>
            <person name="Zheng P.J."/>
            <person name="Li K.L."/>
            <person name="Liang Y.M."/>
            <person name="Chen X.F."/>
            <person name="Zhang C."/>
            <person name="Zhao X."/>
            <person name="He X."/>
            <person name="Zhang G.Q."/>
            <person name="Liu Z.J."/>
            <person name="Xu Q."/>
        </authorList>
    </citation>
    <scope>NUCLEOTIDE SEQUENCE [LARGE SCALE GENOMIC DNA]</scope>
    <source>
        <strain evidence="1">GZMU011</strain>
    </source>
</reference>
<organism evidence="1 2">
    <name type="scientific">Dendrobium thyrsiflorum</name>
    <name type="common">Pinecone-like raceme dendrobium</name>
    <name type="synonym">Orchid</name>
    <dbReference type="NCBI Taxonomy" id="117978"/>
    <lineage>
        <taxon>Eukaryota</taxon>
        <taxon>Viridiplantae</taxon>
        <taxon>Streptophyta</taxon>
        <taxon>Embryophyta</taxon>
        <taxon>Tracheophyta</taxon>
        <taxon>Spermatophyta</taxon>
        <taxon>Magnoliopsida</taxon>
        <taxon>Liliopsida</taxon>
        <taxon>Asparagales</taxon>
        <taxon>Orchidaceae</taxon>
        <taxon>Epidendroideae</taxon>
        <taxon>Malaxideae</taxon>
        <taxon>Dendrobiinae</taxon>
        <taxon>Dendrobium</taxon>
    </lineage>
</organism>
<accession>A0ABD0VYN7</accession>
<gene>
    <name evidence="1" type="ORF">M5K25_001047</name>
</gene>